<dbReference type="Proteomes" id="UP000631653">
    <property type="component" value="Unassembled WGS sequence"/>
</dbReference>
<comment type="subcellular location">
    <subcellularLocation>
        <location evidence="1 4">Bacterial flagellum basal body</location>
    </subcellularLocation>
</comment>
<keyword evidence="5" id="KW-0966">Cell projection</keyword>
<protein>
    <recommendedName>
        <fullName evidence="4">Flagellar hook-basal body complex protein FliE</fullName>
    </recommendedName>
</protein>
<dbReference type="Pfam" id="PF02049">
    <property type="entry name" value="FliE"/>
    <property type="match status" value="1"/>
</dbReference>
<evidence type="ECO:0000313" key="6">
    <source>
        <dbReference type="Proteomes" id="UP000631653"/>
    </source>
</evidence>
<evidence type="ECO:0000256" key="3">
    <source>
        <dbReference type="ARBA" id="ARBA00023143"/>
    </source>
</evidence>
<organism evidence="5 6">
    <name type="scientific">Acetobacter conturbans</name>
    <dbReference type="NCBI Taxonomy" id="1737472"/>
    <lineage>
        <taxon>Bacteria</taxon>
        <taxon>Pseudomonadati</taxon>
        <taxon>Pseudomonadota</taxon>
        <taxon>Alphaproteobacteria</taxon>
        <taxon>Acetobacterales</taxon>
        <taxon>Acetobacteraceae</taxon>
        <taxon>Acetobacter</taxon>
    </lineage>
</organism>
<dbReference type="EMBL" id="WOSY01000010">
    <property type="protein sequence ID" value="NHN89214.1"/>
    <property type="molecule type" value="Genomic_DNA"/>
</dbReference>
<dbReference type="PANTHER" id="PTHR34653:SF1">
    <property type="entry name" value="FLAGELLAR HOOK-BASAL BODY COMPLEX PROTEIN FLIE"/>
    <property type="match status" value="1"/>
</dbReference>
<dbReference type="RefSeq" id="WP_173570541.1">
    <property type="nucleotide sequence ID" value="NZ_WOSY01000010.1"/>
</dbReference>
<keyword evidence="3 4" id="KW-0975">Bacterial flagellum</keyword>
<comment type="similarity">
    <text evidence="2 4">Belongs to the FliE family.</text>
</comment>
<name>A0ABX0K733_9PROT</name>
<dbReference type="PANTHER" id="PTHR34653">
    <property type="match status" value="1"/>
</dbReference>
<dbReference type="InterPro" id="IPR001624">
    <property type="entry name" value="FliE"/>
</dbReference>
<dbReference type="HAMAP" id="MF_00724">
    <property type="entry name" value="FliE"/>
    <property type="match status" value="1"/>
</dbReference>
<proteinExistence type="inferred from homology"/>
<evidence type="ECO:0000256" key="1">
    <source>
        <dbReference type="ARBA" id="ARBA00004117"/>
    </source>
</evidence>
<comment type="caution">
    <text evidence="5">The sequence shown here is derived from an EMBL/GenBank/DDBJ whole genome shotgun (WGS) entry which is preliminary data.</text>
</comment>
<sequence>MIISSASSNSTAAAAYAKTQSALETGLSVDDSDDLSLSSTDKASFGETLEAAVEGAVTSSKEAEVKAASGLKGNGNLTDIVTSISQAQMVLQTASAVRDKVIQSYQDIMRMTI</sequence>
<gene>
    <name evidence="4" type="primary">fliE</name>
    <name evidence="5" type="ORF">GOB81_11330</name>
</gene>
<reference evidence="5 6" key="1">
    <citation type="journal article" date="2020" name="Int. J. Syst. Evol. Microbiol.">
        <title>Novel acetic acid bacteria from cider fermentations: Acetobacter conturbans sp. nov. and Acetobacter fallax sp. nov.</title>
        <authorList>
            <person name="Sombolestani A.S."/>
            <person name="Cleenwerck I."/>
            <person name="Cnockaert M."/>
            <person name="Borremans W."/>
            <person name="Wieme A.D."/>
            <person name="De Vuyst L."/>
            <person name="Vandamme P."/>
        </authorList>
    </citation>
    <scope>NUCLEOTIDE SEQUENCE [LARGE SCALE GENOMIC DNA]</scope>
    <source>
        <strain evidence="5 6">LMG 1627</strain>
    </source>
</reference>
<evidence type="ECO:0000313" key="5">
    <source>
        <dbReference type="EMBL" id="NHN89214.1"/>
    </source>
</evidence>
<keyword evidence="5" id="KW-0969">Cilium</keyword>
<evidence type="ECO:0000256" key="4">
    <source>
        <dbReference type="HAMAP-Rule" id="MF_00724"/>
    </source>
</evidence>
<accession>A0ABX0K733</accession>
<keyword evidence="5" id="KW-0282">Flagellum</keyword>
<keyword evidence="6" id="KW-1185">Reference proteome</keyword>
<evidence type="ECO:0000256" key="2">
    <source>
        <dbReference type="ARBA" id="ARBA00009272"/>
    </source>
</evidence>
<dbReference type="PRINTS" id="PR01006">
    <property type="entry name" value="FLGHOOKFLIE"/>
</dbReference>